<keyword evidence="1" id="KW-0812">Transmembrane</keyword>
<keyword evidence="3" id="KW-1185">Reference proteome</keyword>
<keyword evidence="1" id="KW-1133">Transmembrane helix</keyword>
<dbReference type="EMBL" id="OMOQ01000002">
    <property type="protein sequence ID" value="SPH23505.1"/>
    <property type="molecule type" value="Genomic_DNA"/>
</dbReference>
<gene>
    <name evidence="2" type="ORF">DEA8626_02569</name>
</gene>
<feature type="transmembrane region" description="Helical" evidence="1">
    <location>
        <begin position="108"/>
        <end position="129"/>
    </location>
</feature>
<keyword evidence="1" id="KW-0472">Membrane</keyword>
<dbReference type="OrthoDB" id="344736at2"/>
<name>A0A2R8BJC1_9RHOB</name>
<dbReference type="RefSeq" id="WP_108853606.1">
    <property type="nucleotide sequence ID" value="NZ_OMOQ01000002.1"/>
</dbReference>
<organism evidence="2 3">
    <name type="scientific">Albidovulum aquaemixtae</name>
    <dbReference type="NCBI Taxonomy" id="1542388"/>
    <lineage>
        <taxon>Bacteria</taxon>
        <taxon>Pseudomonadati</taxon>
        <taxon>Pseudomonadota</taxon>
        <taxon>Alphaproteobacteria</taxon>
        <taxon>Rhodobacterales</taxon>
        <taxon>Paracoccaceae</taxon>
        <taxon>Albidovulum</taxon>
    </lineage>
</organism>
<evidence type="ECO:0008006" key="4">
    <source>
        <dbReference type="Google" id="ProtNLM"/>
    </source>
</evidence>
<dbReference type="AlphaFoldDB" id="A0A2R8BJC1"/>
<feature type="transmembrane region" description="Helical" evidence="1">
    <location>
        <begin position="76"/>
        <end position="96"/>
    </location>
</feature>
<dbReference type="Pfam" id="PF08570">
    <property type="entry name" value="DUF1761"/>
    <property type="match status" value="1"/>
</dbReference>
<sequence length="130" mass="13455">MELISVIVAAAAGYGFGAFWYMSLSKQWVDASGIAVDAEGKPANKSMAPFVKAGVAMLVVAGMMRHVFGMSGIDSFGAGLVGGFGLGAFIALPWIVTNYAYSDRPKMLTYIDGGYAVLGSSIIGAVLGLF</sequence>
<feature type="transmembrane region" description="Helical" evidence="1">
    <location>
        <begin position="47"/>
        <end position="64"/>
    </location>
</feature>
<dbReference type="Proteomes" id="UP000244924">
    <property type="component" value="Unassembled WGS sequence"/>
</dbReference>
<reference evidence="2 3" key="1">
    <citation type="submission" date="2018-03" db="EMBL/GenBank/DDBJ databases">
        <authorList>
            <person name="Keele B.F."/>
        </authorList>
    </citation>
    <scope>NUCLEOTIDE SEQUENCE [LARGE SCALE GENOMIC DNA]</scope>
    <source>
        <strain evidence="2 3">CECT 8626</strain>
    </source>
</reference>
<evidence type="ECO:0000313" key="3">
    <source>
        <dbReference type="Proteomes" id="UP000244924"/>
    </source>
</evidence>
<evidence type="ECO:0000313" key="2">
    <source>
        <dbReference type="EMBL" id="SPH23505.1"/>
    </source>
</evidence>
<protein>
    <recommendedName>
        <fullName evidence="4">DUF1761 domain-containing protein</fullName>
    </recommendedName>
</protein>
<dbReference type="InterPro" id="IPR013879">
    <property type="entry name" value="DUF1761"/>
</dbReference>
<evidence type="ECO:0000256" key="1">
    <source>
        <dbReference type="SAM" id="Phobius"/>
    </source>
</evidence>
<proteinExistence type="predicted"/>
<accession>A0A2R8BJC1</accession>